<accession>A0A0M6YHB8</accession>
<proteinExistence type="predicted"/>
<evidence type="ECO:0000259" key="3">
    <source>
        <dbReference type="PROSITE" id="PS51186"/>
    </source>
</evidence>
<protein>
    <submittedName>
        <fullName evidence="4">Ribosomal-protein-alanine acetyltransferase</fullName>
    </submittedName>
</protein>
<dbReference type="InterPro" id="IPR050832">
    <property type="entry name" value="Bact_Acetyltransf"/>
</dbReference>
<dbReference type="InterPro" id="IPR016181">
    <property type="entry name" value="Acyl_CoA_acyltransferase"/>
</dbReference>
<dbReference type="Proteomes" id="UP000049222">
    <property type="component" value="Unassembled WGS sequence"/>
</dbReference>
<dbReference type="STRING" id="420998.JDO7802_00901"/>
<dbReference type="SUPFAM" id="SSF55729">
    <property type="entry name" value="Acyl-CoA N-acyltransferases (Nat)"/>
    <property type="match status" value="1"/>
</dbReference>
<keyword evidence="5" id="KW-1185">Reference proteome</keyword>
<dbReference type="Pfam" id="PF00583">
    <property type="entry name" value="Acetyltransf_1"/>
    <property type="match status" value="1"/>
</dbReference>
<dbReference type="AlphaFoldDB" id="A0A0M6YHB8"/>
<feature type="domain" description="N-acetyltransferase" evidence="3">
    <location>
        <begin position="4"/>
        <end position="158"/>
    </location>
</feature>
<dbReference type="OrthoDB" id="5997585at2"/>
<dbReference type="GO" id="GO:0016747">
    <property type="term" value="F:acyltransferase activity, transferring groups other than amino-acyl groups"/>
    <property type="evidence" value="ECO:0007669"/>
    <property type="project" value="InterPro"/>
</dbReference>
<sequence length="158" mass="17330">MTPVHIRRARPFDAGPMVRLLNTIVAGTAVLPPPNPMTAGELQDWMAHGDLWHLAERAGQVLGFQWVEPHPQLPDTTCDIATFVMPDGQGMGIGSSLFDATRKAAKSAGFTHIHAKVRAANEGGLIYYQSRGFERLTPRDDPTSVRPPVQSVTMTYRL</sequence>
<dbReference type="PROSITE" id="PS51186">
    <property type="entry name" value="GNAT"/>
    <property type="match status" value="1"/>
</dbReference>
<evidence type="ECO:0000256" key="2">
    <source>
        <dbReference type="ARBA" id="ARBA00023315"/>
    </source>
</evidence>
<keyword evidence="1 4" id="KW-0808">Transferase</keyword>
<organism evidence="4 5">
    <name type="scientific">Jannaschia donghaensis</name>
    <dbReference type="NCBI Taxonomy" id="420998"/>
    <lineage>
        <taxon>Bacteria</taxon>
        <taxon>Pseudomonadati</taxon>
        <taxon>Pseudomonadota</taxon>
        <taxon>Alphaproteobacteria</taxon>
        <taxon>Rhodobacterales</taxon>
        <taxon>Roseobacteraceae</taxon>
        <taxon>Jannaschia</taxon>
    </lineage>
</organism>
<dbReference type="CDD" id="cd04301">
    <property type="entry name" value="NAT_SF"/>
    <property type="match status" value="1"/>
</dbReference>
<evidence type="ECO:0000256" key="1">
    <source>
        <dbReference type="ARBA" id="ARBA00022679"/>
    </source>
</evidence>
<evidence type="ECO:0000313" key="5">
    <source>
        <dbReference type="Proteomes" id="UP000049222"/>
    </source>
</evidence>
<gene>
    <name evidence="4" type="ORF">JDO7802_00901</name>
</gene>
<keyword evidence="2" id="KW-0012">Acyltransferase</keyword>
<dbReference type="RefSeq" id="WP_055083086.1">
    <property type="nucleotide sequence ID" value="NZ_CXSU01000011.1"/>
</dbReference>
<reference evidence="4 5" key="1">
    <citation type="submission" date="2015-07" db="EMBL/GenBank/DDBJ databases">
        <authorList>
            <person name="Noorani M."/>
        </authorList>
    </citation>
    <scope>NUCLEOTIDE SEQUENCE [LARGE SCALE GENOMIC DNA]</scope>
    <source>
        <strain evidence="4 5">CECT 7802</strain>
    </source>
</reference>
<dbReference type="Gene3D" id="3.40.630.30">
    <property type="match status" value="1"/>
</dbReference>
<name>A0A0M6YHB8_9RHOB</name>
<dbReference type="EMBL" id="CXSU01000011">
    <property type="protein sequence ID" value="CTQ48893.1"/>
    <property type="molecule type" value="Genomic_DNA"/>
</dbReference>
<evidence type="ECO:0000313" key="4">
    <source>
        <dbReference type="EMBL" id="CTQ48893.1"/>
    </source>
</evidence>
<dbReference type="PANTHER" id="PTHR43877">
    <property type="entry name" value="AMINOALKYLPHOSPHONATE N-ACETYLTRANSFERASE-RELATED-RELATED"/>
    <property type="match status" value="1"/>
</dbReference>
<dbReference type="InterPro" id="IPR000182">
    <property type="entry name" value="GNAT_dom"/>
</dbReference>